<dbReference type="Pfam" id="PF00561">
    <property type="entry name" value="Abhydrolase_1"/>
    <property type="match status" value="1"/>
</dbReference>
<evidence type="ECO:0000256" key="6">
    <source>
        <dbReference type="ARBA" id="ARBA00022490"/>
    </source>
</evidence>
<dbReference type="GO" id="GO:0005739">
    <property type="term" value="C:mitochondrion"/>
    <property type="evidence" value="ECO:0007669"/>
    <property type="project" value="TreeGrafter"/>
</dbReference>
<dbReference type="FunFam" id="3.40.50.1820:FF:000019">
    <property type="entry name" value="1-acylglycerol-3-phosphate O-acyltransferase ABHD5"/>
    <property type="match status" value="1"/>
</dbReference>
<reference evidence="27 28" key="1">
    <citation type="submission" date="2020-04" db="EMBL/GenBank/DDBJ databases">
        <authorList>
            <person name="Alioto T."/>
            <person name="Alioto T."/>
            <person name="Gomez Garrido J."/>
        </authorList>
    </citation>
    <scope>NUCLEOTIDE SEQUENCE [LARGE SCALE GENOMIC DNA]</scope>
</reference>
<name>A0A8S1DK01_9INSE</name>
<dbReference type="Proteomes" id="UP000494165">
    <property type="component" value="Unassembled WGS sequence"/>
</dbReference>
<dbReference type="EMBL" id="CADEPI010000206">
    <property type="protein sequence ID" value="CAB3380353.1"/>
    <property type="molecule type" value="Genomic_DNA"/>
</dbReference>
<evidence type="ECO:0000256" key="5">
    <source>
        <dbReference type="ARBA" id="ARBA00013211"/>
    </source>
</evidence>
<evidence type="ECO:0000256" key="11">
    <source>
        <dbReference type="ARBA" id="ARBA00022832"/>
    </source>
</evidence>
<evidence type="ECO:0000256" key="25">
    <source>
        <dbReference type="SAM" id="MobiDB-lite"/>
    </source>
</evidence>
<comment type="catalytic activity">
    <reaction evidence="19">
        <text>1-hexadecanoyl-sn-glycero-3-phosphate + (9Z)-octadecenoyl-CoA = 1-hexadecanoyl-2-(9Z-octadecenoyl)-sn-glycero-3-phosphate + CoA</text>
        <dbReference type="Rhea" id="RHEA:33187"/>
        <dbReference type="ChEBI" id="CHEBI:57287"/>
        <dbReference type="ChEBI" id="CHEBI:57387"/>
        <dbReference type="ChEBI" id="CHEBI:57518"/>
        <dbReference type="ChEBI" id="CHEBI:64839"/>
    </reaction>
    <physiologicalReaction direction="left-to-right" evidence="19">
        <dbReference type="Rhea" id="RHEA:33188"/>
    </physiologicalReaction>
</comment>
<feature type="region of interest" description="Disordered" evidence="25">
    <location>
        <begin position="357"/>
        <end position="376"/>
    </location>
</feature>
<evidence type="ECO:0000256" key="16">
    <source>
        <dbReference type="ARBA" id="ARBA00040731"/>
    </source>
</evidence>
<comment type="subcellular location">
    <subcellularLocation>
        <location evidence="3">Cytoplasm</location>
    </subcellularLocation>
    <subcellularLocation>
        <location evidence="4">Lipid droplet</location>
    </subcellularLocation>
</comment>
<keyword evidence="28" id="KW-1185">Reference proteome</keyword>
<feature type="compositionally biased region" description="Acidic residues" evidence="25">
    <location>
        <begin position="363"/>
        <end position="376"/>
    </location>
</feature>
<evidence type="ECO:0000259" key="26">
    <source>
        <dbReference type="Pfam" id="PF00561"/>
    </source>
</evidence>
<dbReference type="PANTHER" id="PTHR42886">
    <property type="entry name" value="RE40534P-RELATED"/>
    <property type="match status" value="1"/>
</dbReference>
<gene>
    <name evidence="27" type="ORF">CLODIP_2_CD10595</name>
</gene>
<evidence type="ECO:0000256" key="18">
    <source>
        <dbReference type="ARBA" id="ARBA00045357"/>
    </source>
</evidence>
<dbReference type="GO" id="GO:0005811">
    <property type="term" value="C:lipid droplet"/>
    <property type="evidence" value="ECO:0007669"/>
    <property type="project" value="UniProtKB-SubCell"/>
</dbReference>
<evidence type="ECO:0000313" key="27">
    <source>
        <dbReference type="EMBL" id="CAB3380353.1"/>
    </source>
</evidence>
<evidence type="ECO:0000256" key="2">
    <source>
        <dbReference type="ARBA" id="ARBA00000816"/>
    </source>
</evidence>
<comment type="catalytic activity">
    <reaction evidence="14">
        <text>1-(9Z-octadecenoyl)-sn-glycero-3-phosphate + octadecanoyl-CoA = 1-(9Z-octadecenoyl)-2-octadecanoyl-sn-glycero-3-phosphate + CoA</text>
        <dbReference type="Rhea" id="RHEA:37147"/>
        <dbReference type="ChEBI" id="CHEBI:57287"/>
        <dbReference type="ChEBI" id="CHEBI:57394"/>
        <dbReference type="ChEBI" id="CHEBI:74544"/>
        <dbReference type="ChEBI" id="CHEBI:74552"/>
    </reaction>
    <physiologicalReaction direction="left-to-right" evidence="14">
        <dbReference type="Rhea" id="RHEA:37148"/>
    </physiologicalReaction>
</comment>
<evidence type="ECO:0000256" key="23">
    <source>
        <dbReference type="ARBA" id="ARBA00048770"/>
    </source>
</evidence>
<accession>A0A8S1DK01</accession>
<protein>
    <recommendedName>
        <fullName evidence="16">1-acylglycerol-3-phosphate O-acyltransferase ABHD5</fullName>
        <ecNumber evidence="5">2.3.1.51</ecNumber>
    </recommendedName>
    <alternativeName>
        <fullName evidence="17">Abhydrolase domain-containing protein 5</fullName>
    </alternativeName>
</protein>
<comment type="catalytic activity">
    <reaction evidence="22">
        <text>1-(5Z,8Z,11Z,14Z-eicosatetraenoyl)-sn-glycero-3-phosphate + (9Z)-octadecenoyl-CoA = 1-(5Z,8Z,11Z,14Z)-eicosatetraenoyl-2-(9Z)-octadecenoyl-sn-glycero-3-phosphate + CoA</text>
        <dbReference type="Rhea" id="RHEA:37455"/>
        <dbReference type="ChEBI" id="CHEBI:57287"/>
        <dbReference type="ChEBI" id="CHEBI:57387"/>
        <dbReference type="ChEBI" id="CHEBI:74938"/>
        <dbReference type="ChEBI" id="CHEBI:74941"/>
    </reaction>
    <physiologicalReaction direction="left-to-right" evidence="22">
        <dbReference type="Rhea" id="RHEA:37456"/>
    </physiologicalReaction>
</comment>
<dbReference type="OrthoDB" id="7457040at2759"/>
<dbReference type="AlphaFoldDB" id="A0A8S1DK01"/>
<keyword evidence="9" id="KW-0808">Transferase</keyword>
<comment type="function">
    <text evidence="18">Coenzyme A-dependent lysophosphatidic acid acyltransferase that catalyzes the transfer of an acyl group on a lysophosphatidic acid. Functions preferentially with 1-oleoyl-lysophosphatidic acid followed by 1-palmitoyl-lysophosphatidic acid, 1-stearoyl-lysophosphatidic acid and 1-arachidonoyl-lysophosphatidic acid as lipid acceptor. Functions preferentially with arachidonoyl-CoA followed by oleoyl-CoA as acyl group donors. Functions in phosphatidic acid biosynthesis. May regulate the cellular storage of triacylglycerol through activation of the phospholipase PNPLA2. Involved in keratinocyte differentiation. Regulates lipid droplet fusion.</text>
</comment>
<evidence type="ECO:0000256" key="9">
    <source>
        <dbReference type="ARBA" id="ARBA00022679"/>
    </source>
</evidence>
<dbReference type="PANTHER" id="PTHR42886:SF29">
    <property type="entry name" value="PUMMELIG, ISOFORM A"/>
    <property type="match status" value="1"/>
</dbReference>
<evidence type="ECO:0000256" key="7">
    <source>
        <dbReference type="ARBA" id="ARBA00022516"/>
    </source>
</evidence>
<comment type="catalytic activity">
    <reaction evidence="23">
        <text>1-(9Z-octadecenoyl)-sn-glycero-3-phosphate + (5Z,8Z,11Z,14Z)-eicosatetraenoyl-CoA = 1-(9Z)-octadecenoyl-2-(5Z,8Z,11Z,14Z)-eicosatetraenoyl-sn-glycero-3-phosphate + CoA</text>
        <dbReference type="Rhea" id="RHEA:37443"/>
        <dbReference type="ChEBI" id="CHEBI:57287"/>
        <dbReference type="ChEBI" id="CHEBI:57368"/>
        <dbReference type="ChEBI" id="CHEBI:74544"/>
        <dbReference type="ChEBI" id="CHEBI:74928"/>
    </reaction>
    <physiologicalReaction direction="left-to-right" evidence="23">
        <dbReference type="Rhea" id="RHEA:37444"/>
    </physiologicalReaction>
</comment>
<evidence type="ECO:0000256" key="14">
    <source>
        <dbReference type="ARBA" id="ARBA00036296"/>
    </source>
</evidence>
<comment type="catalytic activity">
    <reaction evidence="20">
        <text>1-octadecanoyl-sn-glycero-3-phosphate + (9Z)-octadecenoyl-CoA = 1-octadecanoyl-2-(9Z-octadecenoyl)-sn-glycero-3-phosphate + CoA</text>
        <dbReference type="Rhea" id="RHEA:37163"/>
        <dbReference type="ChEBI" id="CHEBI:57287"/>
        <dbReference type="ChEBI" id="CHEBI:57387"/>
        <dbReference type="ChEBI" id="CHEBI:74560"/>
        <dbReference type="ChEBI" id="CHEBI:74565"/>
    </reaction>
    <physiologicalReaction direction="left-to-right" evidence="20">
        <dbReference type="Rhea" id="RHEA:37164"/>
    </physiologicalReaction>
</comment>
<dbReference type="EC" id="2.3.1.51" evidence="5"/>
<sequence>MGLTPENNEVVQESWFWSWFKWSPVCPNKLRQAEKSILSVLKTEYRGFYVDIGPAVGSGDKIWTLSLNEHSQKTPLVMLHGMGSGSALWVLNLDAISKDRPVYCIDLLGFARSTRPTFSSDPEIAEKQMVQSIEAWRQEVRLNDMILLGHSLGAFLATSYAISYPDRVKHLILADPWGFPERPRDVLTNKVTIPIWVKAVAFVLSPLNPLWAVRVSGPLGPWLIQKARPDILRKFEPVLGNETHLVGQYIYQCNAQNPSGESAFHALMTGFGWAKRPMVNRIQNLRGDVPMSILYGSRSWVDSAAGELIREKRPENAIVNIQIISGAGHHVYADRSETFNRIVLEAMEKPAHLFRIEAPPRDQEEDAEETAETDKK</sequence>
<comment type="catalytic activity">
    <reaction evidence="21">
        <text>eicosanoyl-CoA + 1-(9Z-octadecenoyl)-sn-glycero-3-phosphate = 1-(9Z)-octadecenoyl-2-eicosanoyl-sn-glycero-3-phosphate + CoA</text>
        <dbReference type="Rhea" id="RHEA:37451"/>
        <dbReference type="ChEBI" id="CHEBI:57287"/>
        <dbReference type="ChEBI" id="CHEBI:57380"/>
        <dbReference type="ChEBI" id="CHEBI:74544"/>
        <dbReference type="ChEBI" id="CHEBI:74937"/>
    </reaction>
    <physiologicalReaction direction="left-to-right" evidence="21">
        <dbReference type="Rhea" id="RHEA:37452"/>
    </physiologicalReaction>
</comment>
<dbReference type="InterPro" id="IPR000073">
    <property type="entry name" value="AB_hydrolase_1"/>
</dbReference>
<dbReference type="GO" id="GO:0003841">
    <property type="term" value="F:1-acylglycerol-3-phosphate O-acyltransferase activity"/>
    <property type="evidence" value="ECO:0007669"/>
    <property type="project" value="UniProtKB-EC"/>
</dbReference>
<comment type="catalytic activity">
    <reaction evidence="1">
        <text>a 1-acyl-sn-glycero-3-phosphate + an acyl-CoA = a 1,2-diacyl-sn-glycero-3-phosphate + CoA</text>
        <dbReference type="Rhea" id="RHEA:19709"/>
        <dbReference type="ChEBI" id="CHEBI:57287"/>
        <dbReference type="ChEBI" id="CHEBI:57970"/>
        <dbReference type="ChEBI" id="CHEBI:58342"/>
        <dbReference type="ChEBI" id="CHEBI:58608"/>
        <dbReference type="EC" id="2.3.1.51"/>
    </reaction>
    <physiologicalReaction direction="left-to-right" evidence="1">
        <dbReference type="Rhea" id="RHEA:19710"/>
    </physiologicalReaction>
</comment>
<evidence type="ECO:0000256" key="15">
    <source>
        <dbReference type="ARBA" id="ARBA00038097"/>
    </source>
</evidence>
<keyword evidence="8" id="KW-0551">Lipid droplet</keyword>
<evidence type="ECO:0000256" key="19">
    <source>
        <dbReference type="ARBA" id="ARBA00047525"/>
    </source>
</evidence>
<keyword evidence="7" id="KW-0444">Lipid biosynthesis</keyword>
<dbReference type="GO" id="GO:0052689">
    <property type="term" value="F:carboxylic ester hydrolase activity"/>
    <property type="evidence" value="ECO:0007669"/>
    <property type="project" value="TreeGrafter"/>
</dbReference>
<comment type="similarity">
    <text evidence="15">Belongs to the peptidase S33 family. ABHD4/ABHD5 subfamily.</text>
</comment>
<dbReference type="PRINTS" id="PR00111">
    <property type="entry name" value="ABHYDROLASE"/>
</dbReference>
<dbReference type="GO" id="GO:0006654">
    <property type="term" value="P:phosphatidic acid biosynthetic process"/>
    <property type="evidence" value="ECO:0007669"/>
    <property type="project" value="TreeGrafter"/>
</dbReference>
<evidence type="ECO:0000256" key="17">
    <source>
        <dbReference type="ARBA" id="ARBA00042413"/>
    </source>
</evidence>
<evidence type="ECO:0000256" key="8">
    <source>
        <dbReference type="ARBA" id="ARBA00022677"/>
    </source>
</evidence>
<evidence type="ECO:0000256" key="24">
    <source>
        <dbReference type="ARBA" id="ARBA00049561"/>
    </source>
</evidence>
<evidence type="ECO:0000256" key="12">
    <source>
        <dbReference type="ARBA" id="ARBA00023098"/>
    </source>
</evidence>
<dbReference type="GO" id="GO:0030154">
    <property type="term" value="P:cell differentiation"/>
    <property type="evidence" value="ECO:0007669"/>
    <property type="project" value="UniProtKB-KW"/>
</dbReference>
<keyword evidence="12" id="KW-0443">Lipid metabolism</keyword>
<evidence type="ECO:0000256" key="20">
    <source>
        <dbReference type="ARBA" id="ARBA00047543"/>
    </source>
</evidence>
<dbReference type="GO" id="GO:0055088">
    <property type="term" value="P:lipid homeostasis"/>
    <property type="evidence" value="ECO:0007669"/>
    <property type="project" value="TreeGrafter"/>
</dbReference>
<evidence type="ECO:0000256" key="4">
    <source>
        <dbReference type="ARBA" id="ARBA00004502"/>
    </source>
</evidence>
<dbReference type="SUPFAM" id="SSF53474">
    <property type="entry name" value="alpha/beta-Hydrolases"/>
    <property type="match status" value="1"/>
</dbReference>
<organism evidence="27 28">
    <name type="scientific">Cloeon dipterum</name>
    <dbReference type="NCBI Taxonomy" id="197152"/>
    <lineage>
        <taxon>Eukaryota</taxon>
        <taxon>Metazoa</taxon>
        <taxon>Ecdysozoa</taxon>
        <taxon>Arthropoda</taxon>
        <taxon>Hexapoda</taxon>
        <taxon>Insecta</taxon>
        <taxon>Pterygota</taxon>
        <taxon>Palaeoptera</taxon>
        <taxon>Ephemeroptera</taxon>
        <taxon>Pisciforma</taxon>
        <taxon>Baetidae</taxon>
        <taxon>Cloeon</taxon>
    </lineage>
</organism>
<evidence type="ECO:0000256" key="10">
    <source>
        <dbReference type="ARBA" id="ARBA00022782"/>
    </source>
</evidence>
<keyword evidence="11" id="KW-0276">Fatty acid metabolism</keyword>
<evidence type="ECO:0000256" key="21">
    <source>
        <dbReference type="ARBA" id="ARBA00047849"/>
    </source>
</evidence>
<keyword evidence="13" id="KW-0012">Acyltransferase</keyword>
<evidence type="ECO:0000256" key="13">
    <source>
        <dbReference type="ARBA" id="ARBA00023315"/>
    </source>
</evidence>
<evidence type="ECO:0000256" key="1">
    <source>
        <dbReference type="ARBA" id="ARBA00000300"/>
    </source>
</evidence>
<dbReference type="GO" id="GO:0006631">
    <property type="term" value="P:fatty acid metabolic process"/>
    <property type="evidence" value="ECO:0007669"/>
    <property type="project" value="UniProtKB-KW"/>
</dbReference>
<proteinExistence type="inferred from homology"/>
<comment type="caution">
    <text evidence="27">The sequence shown here is derived from an EMBL/GenBank/DDBJ whole genome shotgun (WGS) entry which is preliminary data.</text>
</comment>
<comment type="catalytic activity">
    <reaction evidence="24">
        <text>1-(9Z-octadecenoyl)-sn-glycero-3-phosphate + (9Z)-octadecenoyl-CoA = 1,2-di-(9Z-octadecenoyl)-sn-glycero-3-phosphate + CoA</text>
        <dbReference type="Rhea" id="RHEA:37131"/>
        <dbReference type="ChEBI" id="CHEBI:57287"/>
        <dbReference type="ChEBI" id="CHEBI:57387"/>
        <dbReference type="ChEBI" id="CHEBI:74544"/>
        <dbReference type="ChEBI" id="CHEBI:74546"/>
    </reaction>
    <physiologicalReaction direction="left-to-right" evidence="24">
        <dbReference type="Rhea" id="RHEA:37132"/>
    </physiologicalReaction>
</comment>
<keyword evidence="6" id="KW-0963">Cytoplasm</keyword>
<comment type="catalytic activity">
    <reaction evidence="2">
        <text>1-(9Z-octadecenoyl)-sn-glycero-3-phosphate + hexadecanoyl-CoA = 1-(9Z)-octadecenoyl-2-hexadecanoyl-sn-glycero-3-phosphate + CoA</text>
        <dbReference type="Rhea" id="RHEA:37143"/>
        <dbReference type="ChEBI" id="CHEBI:57287"/>
        <dbReference type="ChEBI" id="CHEBI:57379"/>
        <dbReference type="ChEBI" id="CHEBI:74544"/>
        <dbReference type="ChEBI" id="CHEBI:74551"/>
    </reaction>
    <physiologicalReaction direction="left-to-right" evidence="2">
        <dbReference type="Rhea" id="RHEA:37144"/>
    </physiologicalReaction>
</comment>
<feature type="domain" description="AB hydrolase-1" evidence="26">
    <location>
        <begin position="75"/>
        <end position="180"/>
    </location>
</feature>
<evidence type="ECO:0000256" key="3">
    <source>
        <dbReference type="ARBA" id="ARBA00004496"/>
    </source>
</evidence>
<evidence type="ECO:0000313" key="28">
    <source>
        <dbReference type="Proteomes" id="UP000494165"/>
    </source>
</evidence>
<dbReference type="Gene3D" id="3.40.50.1820">
    <property type="entry name" value="alpha/beta hydrolase"/>
    <property type="match status" value="1"/>
</dbReference>
<evidence type="ECO:0000256" key="22">
    <source>
        <dbReference type="ARBA" id="ARBA00048632"/>
    </source>
</evidence>
<keyword evidence="10" id="KW-0221">Differentiation</keyword>
<dbReference type="InterPro" id="IPR029058">
    <property type="entry name" value="AB_hydrolase_fold"/>
</dbReference>